<dbReference type="PRINTS" id="PR00111">
    <property type="entry name" value="ABHYDROLASE"/>
</dbReference>
<dbReference type="InterPro" id="IPR000073">
    <property type="entry name" value="AB_hydrolase_1"/>
</dbReference>
<dbReference type="PANTHER" id="PTHR46331:SF2">
    <property type="entry name" value="VALACYCLOVIR HYDROLASE"/>
    <property type="match status" value="1"/>
</dbReference>
<sequence length="302" mass="32663">MKKNVKKNRLYTFCKLVTITGILGIVTISVCLAQAPLKKGYAPLNELRLYYEIHGQGKPLVLIHGGLGCIELFDPILKNLAATRQVIAVDLQAHGRTADINRPLSYEAMADDIAGLLEYLRIPTADLMGFSVGGGVVQQVAIRHPQMVNKLVVLSAPYRHAGWYPEIRQGQAQMAQAAEALKSTPLYGLYASLAPRKEDWTVLCTKLAEFLKKDYDWSKAVAAIRKPVLLIAGDADAIPPAHLTEFFGLLGGGKQDGGWDGAGVPVSSLALLPGATHYNVISSPTLVPIVTAFLDKQAGQRK</sequence>
<evidence type="ECO:0000313" key="3">
    <source>
        <dbReference type="Proteomes" id="UP000183200"/>
    </source>
</evidence>
<organism evidence="2 3">
    <name type="scientific">Pedobacter steynii</name>
    <dbReference type="NCBI Taxonomy" id="430522"/>
    <lineage>
        <taxon>Bacteria</taxon>
        <taxon>Pseudomonadati</taxon>
        <taxon>Bacteroidota</taxon>
        <taxon>Sphingobacteriia</taxon>
        <taxon>Sphingobacteriales</taxon>
        <taxon>Sphingobacteriaceae</taxon>
        <taxon>Pedobacter</taxon>
    </lineage>
</organism>
<dbReference type="PANTHER" id="PTHR46331">
    <property type="entry name" value="VALACYCLOVIR HYDROLASE"/>
    <property type="match status" value="1"/>
</dbReference>
<dbReference type="EMBL" id="FNGY01000008">
    <property type="protein sequence ID" value="SDN59524.1"/>
    <property type="molecule type" value="Genomic_DNA"/>
</dbReference>
<reference evidence="3" key="1">
    <citation type="submission" date="2016-10" db="EMBL/GenBank/DDBJ databases">
        <authorList>
            <person name="Varghese N."/>
            <person name="Submissions S."/>
        </authorList>
    </citation>
    <scope>NUCLEOTIDE SEQUENCE [LARGE SCALE GENOMIC DNA]</scope>
    <source>
        <strain evidence="3">DSM 19110</strain>
    </source>
</reference>
<dbReference type="OrthoDB" id="2247630at2"/>
<dbReference type="SUPFAM" id="SSF53474">
    <property type="entry name" value="alpha/beta-Hydrolases"/>
    <property type="match status" value="1"/>
</dbReference>
<dbReference type="Proteomes" id="UP000183200">
    <property type="component" value="Unassembled WGS sequence"/>
</dbReference>
<protein>
    <submittedName>
        <fullName evidence="2">Pimeloyl-ACP methyl ester carboxylesterase</fullName>
    </submittedName>
</protein>
<proteinExistence type="predicted"/>
<keyword evidence="3" id="KW-1185">Reference proteome</keyword>
<dbReference type="Gene3D" id="3.40.50.1820">
    <property type="entry name" value="alpha/beta hydrolase"/>
    <property type="match status" value="1"/>
</dbReference>
<evidence type="ECO:0000313" key="2">
    <source>
        <dbReference type="EMBL" id="SDN59524.1"/>
    </source>
</evidence>
<evidence type="ECO:0000259" key="1">
    <source>
        <dbReference type="Pfam" id="PF00561"/>
    </source>
</evidence>
<accession>A0A1H0CNW2</accession>
<name>A0A1H0CNW2_9SPHI</name>
<gene>
    <name evidence="2" type="ORF">SAMN05421820_108173</name>
</gene>
<dbReference type="AlphaFoldDB" id="A0A1H0CNW2"/>
<dbReference type="RefSeq" id="WP_083362006.1">
    <property type="nucleotide sequence ID" value="NZ_FNGY01000008.1"/>
</dbReference>
<dbReference type="Pfam" id="PF00561">
    <property type="entry name" value="Abhydrolase_1"/>
    <property type="match status" value="1"/>
</dbReference>
<dbReference type="InterPro" id="IPR029058">
    <property type="entry name" value="AB_hydrolase_fold"/>
</dbReference>
<feature type="domain" description="AB hydrolase-1" evidence="1">
    <location>
        <begin position="58"/>
        <end position="158"/>
    </location>
</feature>
<dbReference type="GO" id="GO:0017171">
    <property type="term" value="F:serine hydrolase activity"/>
    <property type="evidence" value="ECO:0007669"/>
    <property type="project" value="TreeGrafter"/>
</dbReference>